<protein>
    <recommendedName>
        <fullName evidence="13">Odorant receptor</fullName>
    </recommendedName>
</protein>
<evidence type="ECO:0000256" key="1">
    <source>
        <dbReference type="ARBA" id="ARBA00004651"/>
    </source>
</evidence>
<keyword evidence="3" id="KW-0716">Sensory transduction</keyword>
<dbReference type="AlphaFoldDB" id="A0A182KBW4"/>
<reference evidence="11" key="2">
    <citation type="submission" date="2020-05" db="UniProtKB">
        <authorList>
            <consortium name="EnsemblMetazoa"/>
        </authorList>
    </citation>
    <scope>IDENTIFICATION</scope>
    <source>
        <strain evidence="11">ACHKN1017</strain>
    </source>
</reference>
<feature type="transmembrane region" description="Helical" evidence="10">
    <location>
        <begin position="288"/>
        <end position="307"/>
    </location>
</feature>
<feature type="transmembrane region" description="Helical" evidence="10">
    <location>
        <begin position="182"/>
        <end position="202"/>
    </location>
</feature>
<evidence type="ECO:0000256" key="3">
    <source>
        <dbReference type="ARBA" id="ARBA00022606"/>
    </source>
</evidence>
<evidence type="ECO:0000256" key="7">
    <source>
        <dbReference type="ARBA" id="ARBA00023136"/>
    </source>
</evidence>
<feature type="transmembrane region" description="Helical" evidence="10">
    <location>
        <begin position="262"/>
        <end position="282"/>
    </location>
</feature>
<evidence type="ECO:0000313" key="12">
    <source>
        <dbReference type="Proteomes" id="UP000075881"/>
    </source>
</evidence>
<evidence type="ECO:0000313" key="11">
    <source>
        <dbReference type="EnsemblMetazoa" id="ACHR008251-PA"/>
    </source>
</evidence>
<comment type="subcellular location">
    <subcellularLocation>
        <location evidence="1">Cell membrane</location>
        <topology evidence="1">Multi-pass membrane protein</topology>
    </subcellularLocation>
</comment>
<keyword evidence="8" id="KW-0675">Receptor</keyword>
<evidence type="ECO:0008006" key="13">
    <source>
        <dbReference type="Google" id="ProtNLM"/>
    </source>
</evidence>
<reference evidence="12" key="1">
    <citation type="submission" date="2013-03" db="EMBL/GenBank/DDBJ databases">
        <title>The Genome Sequence of Anopheles christyi ACHKN1017.</title>
        <authorList>
            <consortium name="The Broad Institute Genomics Platform"/>
            <person name="Neafsey D.E."/>
            <person name="Besansky N."/>
            <person name="Walker B."/>
            <person name="Young S.K."/>
            <person name="Zeng Q."/>
            <person name="Gargeya S."/>
            <person name="Fitzgerald M."/>
            <person name="Haas B."/>
            <person name="Abouelleil A."/>
            <person name="Allen A.W."/>
            <person name="Alvarado L."/>
            <person name="Arachchi H.M."/>
            <person name="Berlin A.M."/>
            <person name="Chapman S.B."/>
            <person name="Gainer-Dewar J."/>
            <person name="Goldberg J."/>
            <person name="Griggs A."/>
            <person name="Gujja S."/>
            <person name="Hansen M."/>
            <person name="Howarth C."/>
            <person name="Imamovic A."/>
            <person name="Ireland A."/>
            <person name="Larimer J."/>
            <person name="McCowan C."/>
            <person name="Murphy C."/>
            <person name="Pearson M."/>
            <person name="Poon T.W."/>
            <person name="Priest M."/>
            <person name="Roberts A."/>
            <person name="Saif S."/>
            <person name="Shea T."/>
            <person name="Sisk P."/>
            <person name="Sykes S."/>
            <person name="Wortman J."/>
            <person name="Nusbaum C."/>
            <person name="Birren B."/>
        </authorList>
    </citation>
    <scope>NUCLEOTIDE SEQUENCE [LARGE SCALE GENOMIC DNA]</scope>
    <source>
        <strain evidence="12">ACHKN1017</strain>
    </source>
</reference>
<evidence type="ECO:0000256" key="5">
    <source>
        <dbReference type="ARBA" id="ARBA00022725"/>
    </source>
</evidence>
<dbReference type="InterPro" id="IPR004117">
    <property type="entry name" value="7tm6_olfct_rcpt"/>
</dbReference>
<dbReference type="PANTHER" id="PTHR21137">
    <property type="entry name" value="ODORANT RECEPTOR"/>
    <property type="match status" value="1"/>
</dbReference>
<dbReference type="Proteomes" id="UP000075881">
    <property type="component" value="Unassembled WGS sequence"/>
</dbReference>
<keyword evidence="2" id="KW-1003">Cell membrane</keyword>
<dbReference type="GO" id="GO:0005549">
    <property type="term" value="F:odorant binding"/>
    <property type="evidence" value="ECO:0007669"/>
    <property type="project" value="InterPro"/>
</dbReference>
<feature type="transmembrane region" description="Helical" evidence="10">
    <location>
        <begin position="128"/>
        <end position="149"/>
    </location>
</feature>
<evidence type="ECO:0000256" key="4">
    <source>
        <dbReference type="ARBA" id="ARBA00022692"/>
    </source>
</evidence>
<proteinExistence type="predicted"/>
<evidence type="ECO:0000256" key="10">
    <source>
        <dbReference type="SAM" id="Phobius"/>
    </source>
</evidence>
<sequence length="384" mass="44785">MKLLQIDNPRAVVPVGCRLLKLFGLGRDEKLKLLYWVQCVFYLVFSIITRVLVKIDDTVMLLRLGAELAFVSYLYSHTLGLYFRRVSLYRLVDLLQQCTNKRYSETIDQFLLASNAKINKFSITCCKYFLLMYVLYCAMPAIASTAVYIRNRRNQTEQPEEFIISSEMNFYYLDIRYSLLHYSFYTIIICLLSLTSSSSLCIKDIMDVAVIKATSLMFQVTAMQIRELRDQITQAELNNVIRSHRDTLLCAQWLQDALNMSLLIQLTFCSLIWCLMMFYILMMGFDSRILNVVILLLIVTVETYTYCKLGTQLTDKGEEVLVALQQLAWYNQPVPIQKQILFMIRRSQKPIVLSAGNLFYANVRQFSEMVQKSYSFYLVLKNVF</sequence>
<organism evidence="11 12">
    <name type="scientific">Anopheles christyi</name>
    <dbReference type="NCBI Taxonomy" id="43041"/>
    <lineage>
        <taxon>Eukaryota</taxon>
        <taxon>Metazoa</taxon>
        <taxon>Ecdysozoa</taxon>
        <taxon>Arthropoda</taxon>
        <taxon>Hexapoda</taxon>
        <taxon>Insecta</taxon>
        <taxon>Pterygota</taxon>
        <taxon>Neoptera</taxon>
        <taxon>Endopterygota</taxon>
        <taxon>Diptera</taxon>
        <taxon>Nematocera</taxon>
        <taxon>Culicoidea</taxon>
        <taxon>Culicidae</taxon>
        <taxon>Anophelinae</taxon>
        <taxon>Anopheles</taxon>
    </lineage>
</organism>
<evidence type="ECO:0000256" key="8">
    <source>
        <dbReference type="ARBA" id="ARBA00023170"/>
    </source>
</evidence>
<dbReference type="PANTHER" id="PTHR21137:SF35">
    <property type="entry name" value="ODORANT RECEPTOR 19A-RELATED"/>
    <property type="match status" value="1"/>
</dbReference>
<evidence type="ECO:0000256" key="9">
    <source>
        <dbReference type="ARBA" id="ARBA00023224"/>
    </source>
</evidence>
<dbReference type="GO" id="GO:0004984">
    <property type="term" value="F:olfactory receptor activity"/>
    <property type="evidence" value="ECO:0007669"/>
    <property type="project" value="InterPro"/>
</dbReference>
<keyword evidence="5" id="KW-0552">Olfaction</keyword>
<evidence type="ECO:0000256" key="6">
    <source>
        <dbReference type="ARBA" id="ARBA00022989"/>
    </source>
</evidence>
<accession>A0A182KBW4</accession>
<name>A0A182KBW4_9DIPT</name>
<dbReference type="GO" id="GO:0005886">
    <property type="term" value="C:plasma membrane"/>
    <property type="evidence" value="ECO:0007669"/>
    <property type="project" value="UniProtKB-SubCell"/>
</dbReference>
<keyword evidence="6 10" id="KW-1133">Transmembrane helix</keyword>
<dbReference type="STRING" id="43041.A0A182KBW4"/>
<keyword evidence="4 10" id="KW-0812">Transmembrane</keyword>
<dbReference type="GO" id="GO:0007165">
    <property type="term" value="P:signal transduction"/>
    <property type="evidence" value="ECO:0007669"/>
    <property type="project" value="UniProtKB-KW"/>
</dbReference>
<dbReference type="VEuPathDB" id="VectorBase:ACHR008251"/>
<keyword evidence="12" id="KW-1185">Reference proteome</keyword>
<evidence type="ECO:0000256" key="2">
    <source>
        <dbReference type="ARBA" id="ARBA00022475"/>
    </source>
</evidence>
<keyword evidence="7 10" id="KW-0472">Membrane</keyword>
<dbReference type="EnsemblMetazoa" id="ACHR008251-RA">
    <property type="protein sequence ID" value="ACHR008251-PA"/>
    <property type="gene ID" value="ACHR008251"/>
</dbReference>
<dbReference type="Pfam" id="PF02949">
    <property type="entry name" value="7tm_6"/>
    <property type="match status" value="1"/>
</dbReference>
<feature type="transmembrane region" description="Helical" evidence="10">
    <location>
        <begin position="33"/>
        <end position="53"/>
    </location>
</feature>
<keyword evidence="9" id="KW-0807">Transducer</keyword>